<dbReference type="SUPFAM" id="SSF51645">
    <property type="entry name" value="Malate synthase G"/>
    <property type="match status" value="1"/>
</dbReference>
<reference evidence="7 8" key="1">
    <citation type="submission" date="2020-05" db="EMBL/GenBank/DDBJ databases">
        <title>Horizontal transmission and recombination maintain forever young bacterial symbiont genomes.</title>
        <authorList>
            <person name="Russell S.L."/>
            <person name="Pepper-Tunick E."/>
            <person name="Svedberg J."/>
            <person name="Byrne A."/>
            <person name="Ruelas Castillo J."/>
            <person name="Vollmers C."/>
            <person name="Beinart R.A."/>
            <person name="Corbett-Detig R."/>
        </authorList>
    </citation>
    <scope>NUCLEOTIDE SEQUENCE [LARGE SCALE GENOMIC DNA]</scope>
    <source>
        <strain evidence="7">JDF_Ridge</strain>
    </source>
</reference>
<dbReference type="RefSeq" id="WP_174605485.1">
    <property type="nucleotide sequence ID" value="NZ_CP054490.1"/>
</dbReference>
<keyword evidence="4" id="KW-0460">Magnesium</keyword>
<dbReference type="PANTHER" id="PTHR42739">
    <property type="entry name" value="MALATE SYNTHASE G"/>
    <property type="match status" value="1"/>
</dbReference>
<keyword evidence="5" id="KW-0558">Oxidation</keyword>
<evidence type="ECO:0000313" key="8">
    <source>
        <dbReference type="Proteomes" id="UP000509429"/>
    </source>
</evidence>
<evidence type="ECO:0000313" key="7">
    <source>
        <dbReference type="EMBL" id="QKQ24046.1"/>
    </source>
</evidence>
<evidence type="ECO:0000256" key="4">
    <source>
        <dbReference type="ARBA" id="ARBA00022842"/>
    </source>
</evidence>
<dbReference type="GO" id="GO:0000287">
    <property type="term" value="F:magnesium ion binding"/>
    <property type="evidence" value="ECO:0007669"/>
    <property type="project" value="TreeGrafter"/>
</dbReference>
<dbReference type="Pfam" id="PF01274">
    <property type="entry name" value="MS_TIM-barrel"/>
    <property type="match status" value="1"/>
</dbReference>
<dbReference type="GO" id="GO:0004474">
    <property type="term" value="F:malate synthase activity"/>
    <property type="evidence" value="ECO:0007669"/>
    <property type="project" value="InterPro"/>
</dbReference>
<evidence type="ECO:0000256" key="1">
    <source>
        <dbReference type="ARBA" id="ARBA00001946"/>
    </source>
</evidence>
<keyword evidence="3" id="KW-0479">Metal-binding</keyword>
<dbReference type="EMBL" id="CP054490">
    <property type="protein sequence ID" value="QKQ24046.1"/>
    <property type="molecule type" value="Genomic_DNA"/>
</dbReference>
<dbReference type="GO" id="GO:0009436">
    <property type="term" value="P:glyoxylate catabolic process"/>
    <property type="evidence" value="ECO:0007669"/>
    <property type="project" value="TreeGrafter"/>
</dbReference>
<keyword evidence="8" id="KW-1185">Reference proteome</keyword>
<dbReference type="InterPro" id="IPR011076">
    <property type="entry name" value="Malate_synth_sf"/>
</dbReference>
<dbReference type="GO" id="GO:0006097">
    <property type="term" value="P:glyoxylate cycle"/>
    <property type="evidence" value="ECO:0007669"/>
    <property type="project" value="InterPro"/>
</dbReference>
<dbReference type="GO" id="GO:0005829">
    <property type="term" value="C:cytosol"/>
    <property type="evidence" value="ECO:0007669"/>
    <property type="project" value="TreeGrafter"/>
</dbReference>
<dbReference type="AlphaFoldDB" id="A0A6N0HP13"/>
<dbReference type="Gene3D" id="3.20.20.360">
    <property type="entry name" value="Malate synthase, domain 3"/>
    <property type="match status" value="1"/>
</dbReference>
<evidence type="ECO:0000256" key="5">
    <source>
        <dbReference type="ARBA" id="ARBA00023097"/>
    </source>
</evidence>
<dbReference type="InterPro" id="IPR001465">
    <property type="entry name" value="Malate_synthase_TIM"/>
</dbReference>
<dbReference type="InterPro" id="IPR006253">
    <property type="entry name" value="Malate_synthG"/>
</dbReference>
<evidence type="ECO:0000256" key="2">
    <source>
        <dbReference type="ARBA" id="ARBA00022490"/>
    </source>
</evidence>
<dbReference type="InterPro" id="IPR046363">
    <property type="entry name" value="MS_N_TIM-barrel_dom"/>
</dbReference>
<dbReference type="Proteomes" id="UP000509429">
    <property type="component" value="Chromosome"/>
</dbReference>
<dbReference type="KEGG" id="reo:HUE58_02475"/>
<sequence length="123" mass="13791">MAFQKGDRTINRSINQNKLYTKISGESGILSTTSLILVHNVDHHMLSDLIKNSNGDELGEGILDTMVTTLISMHDLEKSRTNSTTDSIYIVKPKIHGPEEVDFTVKLFAKIEKALRLKKIPLK</sequence>
<gene>
    <name evidence="7" type="ORF">HUE58_02475</name>
</gene>
<protein>
    <recommendedName>
        <fullName evidence="6">Malate synthase TIM barrel domain-containing protein</fullName>
    </recommendedName>
</protein>
<feature type="domain" description="Malate synthase TIM barrel" evidence="6">
    <location>
        <begin position="36"/>
        <end position="120"/>
    </location>
</feature>
<proteinExistence type="predicted"/>
<comment type="cofactor">
    <cofactor evidence="1">
        <name>Mg(2+)</name>
        <dbReference type="ChEBI" id="CHEBI:18420"/>
    </cofactor>
</comment>
<organism evidence="7 8">
    <name type="scientific">Candidatus Ruthia endofausta</name>
    <dbReference type="NCBI Taxonomy" id="2738852"/>
    <lineage>
        <taxon>Bacteria</taxon>
        <taxon>Pseudomonadati</taxon>
        <taxon>Pseudomonadota</taxon>
        <taxon>Gammaproteobacteria</taxon>
        <taxon>Candidatus Pseudothioglobaceae</taxon>
        <taxon>Candidatus Ruthturnera</taxon>
    </lineage>
</organism>
<evidence type="ECO:0000259" key="6">
    <source>
        <dbReference type="Pfam" id="PF01274"/>
    </source>
</evidence>
<evidence type="ECO:0000256" key="3">
    <source>
        <dbReference type="ARBA" id="ARBA00022723"/>
    </source>
</evidence>
<accession>A0A6N0HP13</accession>
<dbReference type="PANTHER" id="PTHR42739:SF1">
    <property type="entry name" value="MALATE SYNTHASE G"/>
    <property type="match status" value="1"/>
</dbReference>
<keyword evidence="2" id="KW-0963">Cytoplasm</keyword>
<name>A0A6N0HP13_9GAMM</name>